<keyword evidence="4" id="KW-1185">Reference proteome</keyword>
<dbReference type="GO" id="GO:0008237">
    <property type="term" value="F:metallopeptidase activity"/>
    <property type="evidence" value="ECO:0007669"/>
    <property type="project" value="UniProtKB-KW"/>
</dbReference>
<accession>A0ABS9BJ57</accession>
<evidence type="ECO:0000313" key="4">
    <source>
        <dbReference type="Proteomes" id="UP001200145"/>
    </source>
</evidence>
<evidence type="ECO:0000256" key="1">
    <source>
        <dbReference type="SAM" id="Phobius"/>
    </source>
</evidence>
<protein>
    <submittedName>
        <fullName evidence="3">CPBP family intramembrane metalloprotease</fullName>
    </submittedName>
</protein>
<organism evidence="3 4">
    <name type="scientific">Flavihumibacter fluminis</name>
    <dbReference type="NCBI Taxonomy" id="2909236"/>
    <lineage>
        <taxon>Bacteria</taxon>
        <taxon>Pseudomonadati</taxon>
        <taxon>Bacteroidota</taxon>
        <taxon>Chitinophagia</taxon>
        <taxon>Chitinophagales</taxon>
        <taxon>Chitinophagaceae</taxon>
        <taxon>Flavihumibacter</taxon>
    </lineage>
</organism>
<evidence type="ECO:0000259" key="2">
    <source>
        <dbReference type="Pfam" id="PF02517"/>
    </source>
</evidence>
<feature type="transmembrane region" description="Helical" evidence="1">
    <location>
        <begin position="56"/>
        <end position="73"/>
    </location>
</feature>
<keyword evidence="1" id="KW-1133">Transmembrane helix</keyword>
<feature type="domain" description="CAAX prenyl protease 2/Lysostaphin resistance protein A-like" evidence="2">
    <location>
        <begin position="221"/>
        <end position="294"/>
    </location>
</feature>
<reference evidence="3 4" key="1">
    <citation type="submission" date="2022-01" db="EMBL/GenBank/DDBJ databases">
        <title>Flavihumibacter sp. nov., isolated from sediment of a river.</title>
        <authorList>
            <person name="Liu H."/>
        </authorList>
    </citation>
    <scope>NUCLEOTIDE SEQUENCE [LARGE SCALE GENOMIC DNA]</scope>
    <source>
        <strain evidence="3 4">RY-1</strain>
    </source>
</reference>
<evidence type="ECO:0000313" key="3">
    <source>
        <dbReference type="EMBL" id="MCF1715058.1"/>
    </source>
</evidence>
<dbReference type="EMBL" id="JAKEVY010000002">
    <property type="protein sequence ID" value="MCF1715058.1"/>
    <property type="molecule type" value="Genomic_DNA"/>
</dbReference>
<gene>
    <name evidence="3" type="ORF">L0U88_10520</name>
</gene>
<keyword evidence="3" id="KW-0482">Metalloprotease</keyword>
<comment type="caution">
    <text evidence="3">The sequence shown here is derived from an EMBL/GenBank/DDBJ whole genome shotgun (WGS) entry which is preliminary data.</text>
</comment>
<dbReference type="Pfam" id="PF02517">
    <property type="entry name" value="Rce1-like"/>
    <property type="match status" value="1"/>
</dbReference>
<dbReference type="RefSeq" id="WP_234866008.1">
    <property type="nucleotide sequence ID" value="NZ_JAKEVY010000002.1"/>
</dbReference>
<dbReference type="InterPro" id="IPR003675">
    <property type="entry name" value="Rce1/LyrA-like_dom"/>
</dbReference>
<keyword evidence="1" id="KW-0472">Membrane</keyword>
<keyword evidence="3" id="KW-0378">Hydrolase</keyword>
<dbReference type="Proteomes" id="UP001200145">
    <property type="component" value="Unassembled WGS sequence"/>
</dbReference>
<proteinExistence type="predicted"/>
<sequence length="309" mass="34981">MLFNYISEYFAQLNKPHFLICTLITALLITGNYYWGWEKQWIYNLPTRPQRVLGFYFVYALAFTLPYLLYWLLVPGFNWNPALILIIALAPLVFALKSGMGGWQEWVQAARPGIEGHRINVLINWPIRLVVTVSILILIYTILYGRLTGFASATGLKLAGVNWTPYLIMLAVIIPLVSFAATQADFLQTYPKMKLLQLNAAPAPSLWQKIAFQLAYGSDFFTIELFFRGFLVVLLARWIGPAAILPMAVFYCSIHFGKPMLECISSYFGGLLLGIFACYSQSIYGGIVVHLGLAWMMELAASIALYWKK</sequence>
<name>A0ABS9BJ57_9BACT</name>
<feature type="transmembrane region" description="Helical" evidence="1">
    <location>
        <begin position="121"/>
        <end position="143"/>
    </location>
</feature>
<feature type="transmembrane region" description="Helical" evidence="1">
    <location>
        <begin position="17"/>
        <end position="35"/>
    </location>
</feature>
<feature type="transmembrane region" description="Helical" evidence="1">
    <location>
        <begin position="79"/>
        <end position="100"/>
    </location>
</feature>
<feature type="transmembrane region" description="Helical" evidence="1">
    <location>
        <begin position="264"/>
        <end position="282"/>
    </location>
</feature>
<feature type="transmembrane region" description="Helical" evidence="1">
    <location>
        <begin position="163"/>
        <end position="186"/>
    </location>
</feature>
<keyword evidence="1" id="KW-0812">Transmembrane</keyword>
<keyword evidence="3" id="KW-0645">Protease</keyword>
<feature type="transmembrane region" description="Helical" evidence="1">
    <location>
        <begin position="229"/>
        <end position="252"/>
    </location>
</feature>